<name>A0A1T4JUH7_9FIRM</name>
<dbReference type="InterPro" id="IPR044537">
    <property type="entry name" value="Rip2-like"/>
</dbReference>
<accession>A0A1T4JUH7</accession>
<keyword evidence="4" id="KW-1003">Cell membrane</keyword>
<evidence type="ECO:0000259" key="14">
    <source>
        <dbReference type="Pfam" id="PF02163"/>
    </source>
</evidence>
<keyword evidence="6 13" id="KW-0812">Transmembrane</keyword>
<feature type="transmembrane region" description="Helical" evidence="13">
    <location>
        <begin position="167"/>
        <end position="186"/>
    </location>
</feature>
<dbReference type="RefSeq" id="WP_087677558.1">
    <property type="nucleotide sequence ID" value="NZ_FUWV01000001.1"/>
</dbReference>
<dbReference type="Pfam" id="PF02163">
    <property type="entry name" value="Peptidase_M50"/>
    <property type="match status" value="1"/>
</dbReference>
<feature type="transmembrane region" description="Helical" evidence="13">
    <location>
        <begin position="118"/>
        <end position="138"/>
    </location>
</feature>
<evidence type="ECO:0000256" key="11">
    <source>
        <dbReference type="ARBA" id="ARBA00023049"/>
    </source>
</evidence>
<comment type="similarity">
    <text evidence="3">Belongs to the peptidase M50B family.</text>
</comment>
<dbReference type="InterPro" id="IPR008915">
    <property type="entry name" value="Peptidase_M50"/>
</dbReference>
<evidence type="ECO:0000313" key="15">
    <source>
        <dbReference type="EMBL" id="SJZ33784.1"/>
    </source>
</evidence>
<feature type="transmembrane region" description="Helical" evidence="13">
    <location>
        <begin position="6"/>
        <end position="32"/>
    </location>
</feature>
<dbReference type="EMBL" id="FUWV01000001">
    <property type="protein sequence ID" value="SJZ33784.1"/>
    <property type="molecule type" value="Genomic_DNA"/>
</dbReference>
<gene>
    <name evidence="15" type="ORF">SAMN02745973_00101</name>
</gene>
<dbReference type="OrthoDB" id="9800627at2"/>
<sequence>MLFFNFIQIIYTIPPILIALTFHEFSHGFIAYKLGDPTAKEKGRLSLNPFRHLDPIGFLMLLFFKFGWAKPVPYNPYYFSNRKRGTFLVALAGPLSNLVLAFLSIIILFVLQPVNGIVSNFFQLLFLYNIIFFIFNLIPIPPLDGFKIIISLLPKTVENLFLKYERFGYLILLILIITDLLDKILLPMIHFVMEKLIFLANIFF</sequence>
<dbReference type="Proteomes" id="UP000196365">
    <property type="component" value="Unassembled WGS sequence"/>
</dbReference>
<dbReference type="AlphaFoldDB" id="A0A1T4JUH7"/>
<dbReference type="CDD" id="cd06158">
    <property type="entry name" value="S2P-M50_like_1"/>
    <property type="match status" value="1"/>
</dbReference>
<feature type="transmembrane region" description="Helical" evidence="13">
    <location>
        <begin position="89"/>
        <end position="111"/>
    </location>
</feature>
<keyword evidence="11" id="KW-0482">Metalloprotease</keyword>
<evidence type="ECO:0000256" key="2">
    <source>
        <dbReference type="ARBA" id="ARBA00004651"/>
    </source>
</evidence>
<dbReference type="PANTHER" id="PTHR35864:SF1">
    <property type="entry name" value="ZINC METALLOPROTEASE YWHC-RELATED"/>
    <property type="match status" value="1"/>
</dbReference>
<keyword evidence="7" id="KW-0479">Metal-binding</keyword>
<comment type="subcellular location">
    <subcellularLocation>
        <location evidence="2">Cell membrane</location>
        <topology evidence="2">Multi-pass membrane protein</topology>
    </subcellularLocation>
</comment>
<dbReference type="GO" id="GO:0006508">
    <property type="term" value="P:proteolysis"/>
    <property type="evidence" value="ECO:0007669"/>
    <property type="project" value="UniProtKB-KW"/>
</dbReference>
<feature type="transmembrane region" description="Helical" evidence="13">
    <location>
        <begin position="53"/>
        <end position="69"/>
    </location>
</feature>
<keyword evidence="16" id="KW-1185">Reference proteome</keyword>
<evidence type="ECO:0000256" key="13">
    <source>
        <dbReference type="SAM" id="Phobius"/>
    </source>
</evidence>
<evidence type="ECO:0000256" key="3">
    <source>
        <dbReference type="ARBA" id="ARBA00007931"/>
    </source>
</evidence>
<keyword evidence="12 13" id="KW-0472">Membrane</keyword>
<reference evidence="15 16" key="1">
    <citation type="submission" date="2017-02" db="EMBL/GenBank/DDBJ databases">
        <authorList>
            <person name="Peterson S.W."/>
        </authorList>
    </citation>
    <scope>NUCLEOTIDE SEQUENCE [LARGE SCALE GENOMIC DNA]</scope>
    <source>
        <strain evidence="15 16">DSM 15102</strain>
    </source>
</reference>
<keyword evidence="10 13" id="KW-1133">Transmembrane helix</keyword>
<evidence type="ECO:0000256" key="4">
    <source>
        <dbReference type="ARBA" id="ARBA00022475"/>
    </source>
</evidence>
<evidence type="ECO:0000256" key="5">
    <source>
        <dbReference type="ARBA" id="ARBA00022670"/>
    </source>
</evidence>
<evidence type="ECO:0000313" key="16">
    <source>
        <dbReference type="Proteomes" id="UP000196365"/>
    </source>
</evidence>
<evidence type="ECO:0000256" key="9">
    <source>
        <dbReference type="ARBA" id="ARBA00022833"/>
    </source>
</evidence>
<evidence type="ECO:0000256" key="1">
    <source>
        <dbReference type="ARBA" id="ARBA00001947"/>
    </source>
</evidence>
<dbReference type="PANTHER" id="PTHR35864">
    <property type="entry name" value="ZINC METALLOPROTEASE MJ0611-RELATED"/>
    <property type="match status" value="1"/>
</dbReference>
<evidence type="ECO:0000256" key="7">
    <source>
        <dbReference type="ARBA" id="ARBA00022723"/>
    </source>
</evidence>
<proteinExistence type="inferred from homology"/>
<protein>
    <submittedName>
        <fullName evidence="15">Zn-dependent protease (Includes SpoIVFB)</fullName>
    </submittedName>
</protein>
<dbReference type="InterPro" id="IPR052348">
    <property type="entry name" value="Metallopeptidase_M50B"/>
</dbReference>
<dbReference type="GO" id="GO:0005886">
    <property type="term" value="C:plasma membrane"/>
    <property type="evidence" value="ECO:0007669"/>
    <property type="project" value="UniProtKB-SubCell"/>
</dbReference>
<comment type="cofactor">
    <cofactor evidence="1">
        <name>Zn(2+)</name>
        <dbReference type="ChEBI" id="CHEBI:29105"/>
    </cofactor>
</comment>
<evidence type="ECO:0000256" key="6">
    <source>
        <dbReference type="ARBA" id="ARBA00022692"/>
    </source>
</evidence>
<dbReference type="GO" id="GO:0008237">
    <property type="term" value="F:metallopeptidase activity"/>
    <property type="evidence" value="ECO:0007669"/>
    <property type="project" value="UniProtKB-KW"/>
</dbReference>
<organism evidence="15 16">
    <name type="scientific">Garciella nitratireducens DSM 15102</name>
    <dbReference type="NCBI Taxonomy" id="1121911"/>
    <lineage>
        <taxon>Bacteria</taxon>
        <taxon>Bacillati</taxon>
        <taxon>Bacillota</taxon>
        <taxon>Clostridia</taxon>
        <taxon>Eubacteriales</taxon>
        <taxon>Eubacteriaceae</taxon>
        <taxon>Garciella</taxon>
    </lineage>
</organism>
<keyword evidence="9" id="KW-0862">Zinc</keyword>
<evidence type="ECO:0000256" key="12">
    <source>
        <dbReference type="ARBA" id="ARBA00023136"/>
    </source>
</evidence>
<evidence type="ECO:0000256" key="10">
    <source>
        <dbReference type="ARBA" id="ARBA00022989"/>
    </source>
</evidence>
<feature type="domain" description="Peptidase M50" evidence="14">
    <location>
        <begin position="118"/>
        <end position="176"/>
    </location>
</feature>
<keyword evidence="8" id="KW-0378">Hydrolase</keyword>
<dbReference type="GO" id="GO:0046872">
    <property type="term" value="F:metal ion binding"/>
    <property type="evidence" value="ECO:0007669"/>
    <property type="project" value="UniProtKB-KW"/>
</dbReference>
<evidence type="ECO:0000256" key="8">
    <source>
        <dbReference type="ARBA" id="ARBA00022801"/>
    </source>
</evidence>
<keyword evidence="5 15" id="KW-0645">Protease</keyword>